<evidence type="ECO:0000256" key="10">
    <source>
        <dbReference type="ARBA" id="ARBA00048988"/>
    </source>
</evidence>
<dbReference type="InterPro" id="IPR013986">
    <property type="entry name" value="DExx_box_DNA_helicase_dom_sf"/>
</dbReference>
<gene>
    <name evidence="15" type="ORF">GCM10008956_29980</name>
</gene>
<feature type="compositionally biased region" description="Low complexity" evidence="12">
    <location>
        <begin position="762"/>
        <end position="771"/>
    </location>
</feature>
<dbReference type="PANTHER" id="PTHR11070:SF2">
    <property type="entry name" value="ATP-DEPENDENT DNA HELICASE SRS2"/>
    <property type="match status" value="1"/>
</dbReference>
<evidence type="ECO:0000256" key="7">
    <source>
        <dbReference type="ARBA" id="ARBA00023235"/>
    </source>
</evidence>
<dbReference type="GO" id="GO:0043138">
    <property type="term" value="F:3'-5' DNA helicase activity"/>
    <property type="evidence" value="ECO:0007669"/>
    <property type="project" value="UniProtKB-EC"/>
</dbReference>
<dbReference type="RefSeq" id="WP_189062575.1">
    <property type="nucleotide sequence ID" value="NZ_BMQG01000011.1"/>
</dbReference>
<comment type="catalytic activity">
    <reaction evidence="8">
        <text>Couples ATP hydrolysis with the unwinding of duplex DNA by translocating in the 3'-5' direction.</text>
        <dbReference type="EC" id="5.6.2.4"/>
    </reaction>
</comment>
<feature type="binding site" evidence="11">
    <location>
        <begin position="22"/>
        <end position="29"/>
    </location>
    <ligand>
        <name>ATP</name>
        <dbReference type="ChEBI" id="CHEBI:30616"/>
    </ligand>
</feature>
<protein>
    <recommendedName>
        <fullName evidence="9">DNA 3'-5' helicase</fullName>
        <ecNumber evidence="9">5.6.2.4</ecNumber>
    </recommendedName>
</protein>
<feature type="domain" description="UvrD-like helicase C-terminal" evidence="14">
    <location>
        <begin position="292"/>
        <end position="575"/>
    </location>
</feature>
<evidence type="ECO:0000259" key="13">
    <source>
        <dbReference type="PROSITE" id="PS51198"/>
    </source>
</evidence>
<dbReference type="EMBL" id="BMQG01000011">
    <property type="protein sequence ID" value="GGM51938.1"/>
    <property type="molecule type" value="Genomic_DNA"/>
</dbReference>
<comment type="caution">
    <text evidence="15">The sequence shown here is derived from an EMBL/GenBank/DDBJ whole genome shotgun (WGS) entry which is preliminary data.</text>
</comment>
<dbReference type="PROSITE" id="PS51217">
    <property type="entry name" value="UVRD_HELICASE_CTER"/>
    <property type="match status" value="1"/>
</dbReference>
<dbReference type="Proteomes" id="UP000600547">
    <property type="component" value="Unassembled WGS sequence"/>
</dbReference>
<evidence type="ECO:0000256" key="1">
    <source>
        <dbReference type="ARBA" id="ARBA00009922"/>
    </source>
</evidence>
<dbReference type="SUPFAM" id="SSF52540">
    <property type="entry name" value="P-loop containing nucleoside triphosphate hydrolases"/>
    <property type="match status" value="1"/>
</dbReference>
<dbReference type="GO" id="GO:0016787">
    <property type="term" value="F:hydrolase activity"/>
    <property type="evidence" value="ECO:0007669"/>
    <property type="project" value="UniProtKB-UniRule"/>
</dbReference>
<name>A0A8H9GSW6_9DEIO</name>
<dbReference type="AlphaFoldDB" id="A0A8H9GSW6"/>
<organism evidence="15 16">
    <name type="scientific">Deinococcus arenae</name>
    <dbReference type="NCBI Taxonomy" id="1452751"/>
    <lineage>
        <taxon>Bacteria</taxon>
        <taxon>Thermotogati</taxon>
        <taxon>Deinococcota</taxon>
        <taxon>Deinococci</taxon>
        <taxon>Deinococcales</taxon>
        <taxon>Deinococcaceae</taxon>
        <taxon>Deinococcus</taxon>
    </lineage>
</organism>
<keyword evidence="4 11" id="KW-0347">Helicase</keyword>
<dbReference type="InterPro" id="IPR014016">
    <property type="entry name" value="UvrD-like_ATP-bd"/>
</dbReference>
<keyword evidence="6" id="KW-0238">DNA-binding</keyword>
<accession>A0A8H9GSW6</accession>
<evidence type="ECO:0000256" key="2">
    <source>
        <dbReference type="ARBA" id="ARBA00022741"/>
    </source>
</evidence>
<evidence type="ECO:0000313" key="16">
    <source>
        <dbReference type="Proteomes" id="UP000600547"/>
    </source>
</evidence>
<keyword evidence="5 11" id="KW-0067">ATP-binding</keyword>
<evidence type="ECO:0000256" key="12">
    <source>
        <dbReference type="SAM" id="MobiDB-lite"/>
    </source>
</evidence>
<dbReference type="GO" id="GO:0003677">
    <property type="term" value="F:DNA binding"/>
    <property type="evidence" value="ECO:0007669"/>
    <property type="project" value="UniProtKB-KW"/>
</dbReference>
<comment type="similarity">
    <text evidence="1">Belongs to the helicase family. UvrD subfamily.</text>
</comment>
<keyword evidence="3 11" id="KW-0378">Hydrolase</keyword>
<dbReference type="CDD" id="cd17932">
    <property type="entry name" value="DEXQc_UvrD"/>
    <property type="match status" value="1"/>
</dbReference>
<evidence type="ECO:0000256" key="8">
    <source>
        <dbReference type="ARBA" id="ARBA00034617"/>
    </source>
</evidence>
<dbReference type="Gene3D" id="1.10.10.160">
    <property type="match status" value="1"/>
</dbReference>
<keyword evidence="2 11" id="KW-0547">Nucleotide-binding</keyword>
<feature type="region of interest" description="Disordered" evidence="12">
    <location>
        <begin position="755"/>
        <end position="781"/>
    </location>
</feature>
<dbReference type="InterPro" id="IPR027417">
    <property type="entry name" value="P-loop_NTPase"/>
</dbReference>
<reference evidence="16" key="1">
    <citation type="journal article" date="2019" name="Int. J. Syst. Evol. Microbiol.">
        <title>The Global Catalogue of Microorganisms (GCM) 10K type strain sequencing project: providing services to taxonomists for standard genome sequencing and annotation.</title>
        <authorList>
            <consortium name="The Broad Institute Genomics Platform"/>
            <consortium name="The Broad Institute Genome Sequencing Center for Infectious Disease"/>
            <person name="Wu L."/>
            <person name="Ma J."/>
        </authorList>
    </citation>
    <scope>NUCLEOTIDE SEQUENCE [LARGE SCALE GENOMIC DNA]</scope>
    <source>
        <strain evidence="16">JCM 31047</strain>
    </source>
</reference>
<dbReference type="EC" id="5.6.2.4" evidence="9"/>
<evidence type="ECO:0000256" key="3">
    <source>
        <dbReference type="ARBA" id="ARBA00022801"/>
    </source>
</evidence>
<evidence type="ECO:0000256" key="5">
    <source>
        <dbReference type="ARBA" id="ARBA00022840"/>
    </source>
</evidence>
<keyword evidence="16" id="KW-1185">Reference proteome</keyword>
<evidence type="ECO:0000256" key="4">
    <source>
        <dbReference type="ARBA" id="ARBA00022806"/>
    </source>
</evidence>
<sequence>MHPTAEQRQIIEHASGHGLVFAVAGAGKTTTMVERILHLVRHEQVRPVRILACTFSREAARTIEQRLARHPETSGVTVCTLHALAAAVLREAARLGFTDLRQGEDGFARRLFQQARAELIEEDPARRTAYFNIKADDFQTYMSVQKGRLRLPYVPGDLPEWGRALIGEPDRGVELYADLYARHDHLRRAEAKTDFDDCIVEAWLLMARFPALREAMAGKWDHVHVDEFQDVNLAQSEMLDLIARGCHSYVAIGDDDQTVYQWRGADPRFILGFGERYGAKTFTLSTNFRCPMGVIALADQVIQRNTVRAPKRLRASRGDNGVTLHAHAPGQAAHVAIQAIREGRAPTDIVILVRTYAQTGEIEQVFLDRDVRYLVVGGVPFYQRHEVRVLLAYLRLALADLDVQRDAPIDARRRIQLVQDWELVANAPNRFLRAQVARDLGRTLWRDGQTLADALADLAAQSRGNQTHVLTLSEALSSLTDDLGLAQGKDALLTFTDAIGYVDHLISTAPTREFGEEREGSVRALAEMAQTRSLGELVTYITHLSEHARHVERLSDAADDDVPRVTIMTAFRAKGLEWPVVIVPDCKDALYRVKDTADLAAAEEERRVFYVALTRAREELHLVVDPNEPTRFLRDVDHERIVHGHTRLSQLMGRDPGQWSARDTLEASTLLRDYGHEPYVQTWLDGGYRERLLTRLDALRTALQRPEPYHGQGQTVATLSLDGYRSHGEVRLAADTQLQTFGDLGDLIRALNEEHAQPPPSAERSAPAARSTGTSLSPDDLTVGMTVQHRKFGTGTVLSTKGAGARTEVEVHFQSAGVTKRMLVLYANLQAAR</sequence>
<evidence type="ECO:0000313" key="15">
    <source>
        <dbReference type="EMBL" id="GGM51938.1"/>
    </source>
</evidence>
<evidence type="ECO:0000259" key="14">
    <source>
        <dbReference type="PROSITE" id="PS51217"/>
    </source>
</evidence>
<keyword evidence="7" id="KW-0413">Isomerase</keyword>
<evidence type="ECO:0000256" key="11">
    <source>
        <dbReference type="PROSITE-ProRule" id="PRU00560"/>
    </source>
</evidence>
<dbReference type="GO" id="GO:0005524">
    <property type="term" value="F:ATP binding"/>
    <property type="evidence" value="ECO:0007669"/>
    <property type="project" value="UniProtKB-UniRule"/>
</dbReference>
<dbReference type="PROSITE" id="PS51198">
    <property type="entry name" value="UVRD_HELICASE_ATP_BIND"/>
    <property type="match status" value="1"/>
</dbReference>
<dbReference type="Gene3D" id="3.40.50.300">
    <property type="entry name" value="P-loop containing nucleotide triphosphate hydrolases"/>
    <property type="match status" value="2"/>
</dbReference>
<comment type="catalytic activity">
    <reaction evidence="10">
        <text>ATP + H2O = ADP + phosphate + H(+)</text>
        <dbReference type="Rhea" id="RHEA:13065"/>
        <dbReference type="ChEBI" id="CHEBI:15377"/>
        <dbReference type="ChEBI" id="CHEBI:15378"/>
        <dbReference type="ChEBI" id="CHEBI:30616"/>
        <dbReference type="ChEBI" id="CHEBI:43474"/>
        <dbReference type="ChEBI" id="CHEBI:456216"/>
        <dbReference type="EC" id="5.6.2.4"/>
    </reaction>
</comment>
<dbReference type="InterPro" id="IPR000212">
    <property type="entry name" value="DNA_helicase_UvrD/REP"/>
</dbReference>
<dbReference type="Pfam" id="PF21196">
    <property type="entry name" value="PcrA_UvrD_tudor"/>
    <property type="match status" value="1"/>
</dbReference>
<dbReference type="InterPro" id="IPR014017">
    <property type="entry name" value="DNA_helicase_UvrD-like_C"/>
</dbReference>
<dbReference type="GO" id="GO:0000725">
    <property type="term" value="P:recombinational repair"/>
    <property type="evidence" value="ECO:0007669"/>
    <property type="project" value="TreeGrafter"/>
</dbReference>
<dbReference type="Pfam" id="PF00580">
    <property type="entry name" value="UvrD-helicase"/>
    <property type="match status" value="1"/>
</dbReference>
<evidence type="ECO:0000256" key="6">
    <source>
        <dbReference type="ARBA" id="ARBA00023125"/>
    </source>
</evidence>
<proteinExistence type="inferred from homology"/>
<dbReference type="PANTHER" id="PTHR11070">
    <property type="entry name" value="UVRD / RECB / PCRA DNA HELICASE FAMILY MEMBER"/>
    <property type="match status" value="1"/>
</dbReference>
<dbReference type="Pfam" id="PF13361">
    <property type="entry name" value="UvrD_C"/>
    <property type="match status" value="2"/>
</dbReference>
<evidence type="ECO:0000256" key="9">
    <source>
        <dbReference type="ARBA" id="ARBA00034808"/>
    </source>
</evidence>
<dbReference type="Gene3D" id="1.10.486.10">
    <property type="entry name" value="PCRA, domain 4"/>
    <property type="match status" value="1"/>
</dbReference>
<feature type="domain" description="UvrD-like helicase ATP-binding" evidence="13">
    <location>
        <begin position="1"/>
        <end position="291"/>
    </location>
</feature>